<dbReference type="AlphaFoldDB" id="A0A098R5B4"/>
<keyword evidence="1" id="KW-0472">Membrane</keyword>
<gene>
    <name evidence="2" type="ORF">DC28_01770</name>
</gene>
<dbReference type="STRING" id="1480694.DC28_01770"/>
<reference evidence="2 3" key="1">
    <citation type="submission" date="2014-05" db="EMBL/GenBank/DDBJ databases">
        <title>De novo Genome Sequence of Spirocheata sp.</title>
        <authorList>
            <person name="Shivani Y."/>
            <person name="Subhash Y."/>
            <person name="Tushar L."/>
            <person name="Sasikala C."/>
            <person name="Ramana C.V."/>
        </authorList>
    </citation>
    <scope>NUCLEOTIDE SEQUENCE [LARGE SCALE GENOMIC DNA]</scope>
    <source>
        <strain evidence="2 3">JC230</strain>
    </source>
</reference>
<evidence type="ECO:0000313" key="3">
    <source>
        <dbReference type="Proteomes" id="UP000029692"/>
    </source>
</evidence>
<keyword evidence="3" id="KW-1185">Reference proteome</keyword>
<dbReference type="RefSeq" id="WP_037544419.1">
    <property type="nucleotide sequence ID" value="NZ_JNUP01000001.1"/>
</dbReference>
<feature type="transmembrane region" description="Helical" evidence="1">
    <location>
        <begin position="14"/>
        <end position="36"/>
    </location>
</feature>
<keyword evidence="1" id="KW-1133">Transmembrane helix</keyword>
<feature type="transmembrane region" description="Helical" evidence="1">
    <location>
        <begin position="87"/>
        <end position="107"/>
    </location>
</feature>
<evidence type="ECO:0000313" key="2">
    <source>
        <dbReference type="EMBL" id="KGE73932.1"/>
    </source>
</evidence>
<keyword evidence="1" id="KW-0812">Transmembrane</keyword>
<comment type="caution">
    <text evidence="2">The sequence shown here is derived from an EMBL/GenBank/DDBJ whole genome shotgun (WGS) entry which is preliminary data.</text>
</comment>
<protein>
    <submittedName>
        <fullName evidence="2">Uncharacterized protein</fullName>
    </submittedName>
</protein>
<name>A0A098R5B4_9SPIO</name>
<proteinExistence type="predicted"/>
<dbReference type="EMBL" id="JNUP01000001">
    <property type="protein sequence ID" value="KGE73932.1"/>
    <property type="molecule type" value="Genomic_DNA"/>
</dbReference>
<dbReference type="Proteomes" id="UP000029692">
    <property type="component" value="Unassembled WGS sequence"/>
</dbReference>
<accession>A0A098R5B4</accession>
<evidence type="ECO:0000256" key="1">
    <source>
        <dbReference type="SAM" id="Phobius"/>
    </source>
</evidence>
<feature type="transmembrane region" description="Helical" evidence="1">
    <location>
        <begin position="48"/>
        <end position="75"/>
    </location>
</feature>
<organism evidence="2 3">
    <name type="scientific">Spirochaeta lutea</name>
    <dbReference type="NCBI Taxonomy" id="1480694"/>
    <lineage>
        <taxon>Bacteria</taxon>
        <taxon>Pseudomonadati</taxon>
        <taxon>Spirochaetota</taxon>
        <taxon>Spirochaetia</taxon>
        <taxon>Spirochaetales</taxon>
        <taxon>Spirochaetaceae</taxon>
        <taxon>Spirochaeta</taxon>
    </lineage>
</organism>
<sequence length="115" mass="12764">MNTRRTLFLIHETVIVRISITILLGTLIILSSFIMGNYQRFMDSTMKLLLFALSIGNSVLFILFIYAFVLSVIGGFVDSFKPRIRRLLGLGIGIVVSGFVAVISLGFQTTIEGVF</sequence>